<feature type="transmembrane region" description="Helical" evidence="9">
    <location>
        <begin position="298"/>
        <end position="320"/>
    </location>
</feature>
<dbReference type="SUPFAM" id="SSF47769">
    <property type="entry name" value="SAM/Pointed domain"/>
    <property type="match status" value="1"/>
</dbReference>
<dbReference type="KEGG" id="dhe:111602892"/>
<name>A0A6J1MB71_DROHY</name>
<evidence type="ECO:0000256" key="5">
    <source>
        <dbReference type="ARBA" id="ARBA00022919"/>
    </source>
</evidence>
<evidence type="ECO:0000256" key="2">
    <source>
        <dbReference type="ARBA" id="ARBA00005441"/>
    </source>
</evidence>
<dbReference type="OMA" id="FNMCEIT"/>
<evidence type="ECO:0000256" key="1">
    <source>
        <dbReference type="ARBA" id="ARBA00004141"/>
    </source>
</evidence>
<organism evidence="11 12">
    <name type="scientific">Drosophila hydei</name>
    <name type="common">Fruit fly</name>
    <dbReference type="NCBI Taxonomy" id="7224"/>
    <lineage>
        <taxon>Eukaryota</taxon>
        <taxon>Metazoa</taxon>
        <taxon>Ecdysozoa</taxon>
        <taxon>Arthropoda</taxon>
        <taxon>Hexapoda</taxon>
        <taxon>Insecta</taxon>
        <taxon>Pterygota</taxon>
        <taxon>Neoptera</taxon>
        <taxon>Endopterygota</taxon>
        <taxon>Diptera</taxon>
        <taxon>Brachycera</taxon>
        <taxon>Muscomorpha</taxon>
        <taxon>Ephydroidea</taxon>
        <taxon>Drosophilidae</taxon>
        <taxon>Drosophila</taxon>
    </lineage>
</organism>
<keyword evidence="3" id="KW-0808">Transferase</keyword>
<evidence type="ECO:0000256" key="7">
    <source>
        <dbReference type="ARBA" id="ARBA00023098"/>
    </source>
</evidence>
<evidence type="ECO:0000256" key="3">
    <source>
        <dbReference type="ARBA" id="ARBA00022679"/>
    </source>
</evidence>
<keyword evidence="7" id="KW-0443">Lipid metabolism</keyword>
<dbReference type="CTD" id="38823"/>
<dbReference type="GeneID" id="111602892"/>
<keyword evidence="11" id="KW-1185">Reference proteome</keyword>
<reference evidence="12" key="1">
    <citation type="submission" date="2025-08" db="UniProtKB">
        <authorList>
            <consortium name="RefSeq"/>
        </authorList>
    </citation>
    <scope>IDENTIFICATION</scope>
    <source>
        <strain evidence="12">15085-1641.00</strain>
        <tissue evidence="12">Whole body</tissue>
    </source>
</reference>
<dbReference type="InterPro" id="IPR013761">
    <property type="entry name" value="SAM/pointed_sf"/>
</dbReference>
<feature type="domain" description="Sphingomyelin synthase-like" evidence="10">
    <location>
        <begin position="368"/>
        <end position="441"/>
    </location>
</feature>
<evidence type="ECO:0000259" key="10">
    <source>
        <dbReference type="Pfam" id="PF14360"/>
    </source>
</evidence>
<accession>A0A6J1MB71</accession>
<dbReference type="GO" id="GO:0047493">
    <property type="term" value="F:ceramide cholinephosphotransferase activity"/>
    <property type="evidence" value="ECO:0007669"/>
    <property type="project" value="TreeGrafter"/>
</dbReference>
<comment type="subcellular location">
    <subcellularLocation>
        <location evidence="1">Membrane</location>
        <topology evidence="1">Multi-pass membrane protein</topology>
    </subcellularLocation>
</comment>
<gene>
    <name evidence="12" type="primary">LOC111602892</name>
</gene>
<keyword evidence="5" id="KW-0746">Sphingolipid metabolism</keyword>
<evidence type="ECO:0000313" key="12">
    <source>
        <dbReference type="RefSeq" id="XP_023175996.1"/>
    </source>
</evidence>
<feature type="transmembrane region" description="Helical" evidence="9">
    <location>
        <begin position="265"/>
        <end position="286"/>
    </location>
</feature>
<evidence type="ECO:0000313" key="11">
    <source>
        <dbReference type="Proteomes" id="UP000504633"/>
    </source>
</evidence>
<keyword evidence="6 9" id="KW-1133">Transmembrane helix</keyword>
<proteinExistence type="inferred from homology"/>
<dbReference type="Pfam" id="PF14360">
    <property type="entry name" value="PAP2_C"/>
    <property type="match status" value="1"/>
</dbReference>
<sequence>MCDVDGEIRCESVTQQAAQTLPAIVEVAIAETQTEIPFHELKLNNNLQSKLIADWSLDEVQQWSCQEQFSHEMRTCLRIEEIDGQVLLALTEEDVRDFRYKLDYKLKFGEMKRFWLTVFHLQFQCQQHQQDQQLLQDQLKVQSNGGPRGSTMPLMLGISSHLTQSSRGNVFITAPVAPAAPSESCPCPAVHNRGSSLLMSDVLHCKNKRLVSPEYFKTAISLGYSFVVTWITSFVMVIVHERVPDMKRYPPLPDIFLDNVPHIPWAFNMCEITGTLLFTIWLFVLIFHKYRLVLLRRFCALAGTVFLLRCVTMLITSLSVPGTHLQCNQKDFAIDDPNVDVFGALVIRMTRAYRIWSGLGMSIQGVRTCGDYMFSGHTVALTLLNFFITEYTPRNLYFLHTLTWLLNMFGIFFILAAHEHYSIDVFVAFYITSRLFLYYHTLSNNRALMQSDSTRTRIWFPMFSYFENSVDGIIPNEFDTASSLIDALILQIMHIKDQMFGIGYRIWMARTNSSTTNIFDSPDLPSPKAPSNLELHINSIPILANSSSQQLKATTAEEHVSPFASAADDFRSRMSEKKVL</sequence>
<feature type="transmembrane region" description="Helical" evidence="9">
    <location>
        <begin position="372"/>
        <end position="389"/>
    </location>
</feature>
<dbReference type="InterPro" id="IPR045221">
    <property type="entry name" value="Sphingomyelin_synth-like"/>
</dbReference>
<feature type="transmembrane region" description="Helical" evidence="9">
    <location>
        <begin position="421"/>
        <end position="439"/>
    </location>
</feature>
<dbReference type="GO" id="GO:0033188">
    <property type="term" value="F:sphingomyelin synthase activity"/>
    <property type="evidence" value="ECO:0007669"/>
    <property type="project" value="TreeGrafter"/>
</dbReference>
<dbReference type="GO" id="GO:0005886">
    <property type="term" value="C:plasma membrane"/>
    <property type="evidence" value="ECO:0007669"/>
    <property type="project" value="TreeGrafter"/>
</dbReference>
<dbReference type="InterPro" id="IPR025749">
    <property type="entry name" value="Sphingomyelin_synth-like_dom"/>
</dbReference>
<feature type="transmembrane region" description="Helical" evidence="9">
    <location>
        <begin position="396"/>
        <end position="415"/>
    </location>
</feature>
<evidence type="ECO:0000256" key="6">
    <source>
        <dbReference type="ARBA" id="ARBA00022989"/>
    </source>
</evidence>
<dbReference type="GO" id="GO:0005789">
    <property type="term" value="C:endoplasmic reticulum membrane"/>
    <property type="evidence" value="ECO:0007669"/>
    <property type="project" value="TreeGrafter"/>
</dbReference>
<dbReference type="Proteomes" id="UP000504633">
    <property type="component" value="Unplaced"/>
</dbReference>
<dbReference type="AlphaFoldDB" id="A0A6J1MB71"/>
<keyword evidence="8 9" id="KW-0472">Membrane</keyword>
<evidence type="ECO:0000256" key="8">
    <source>
        <dbReference type="ARBA" id="ARBA00023136"/>
    </source>
</evidence>
<comment type="similarity">
    <text evidence="2">Belongs to the sphingomyelin synthase family.</text>
</comment>
<dbReference type="GO" id="GO:0046513">
    <property type="term" value="P:ceramide biosynthetic process"/>
    <property type="evidence" value="ECO:0007669"/>
    <property type="project" value="TreeGrafter"/>
</dbReference>
<feature type="transmembrane region" description="Helical" evidence="9">
    <location>
        <begin position="218"/>
        <end position="239"/>
    </location>
</feature>
<dbReference type="OrthoDB" id="422827at2759"/>
<evidence type="ECO:0000256" key="9">
    <source>
        <dbReference type="SAM" id="Phobius"/>
    </source>
</evidence>
<dbReference type="RefSeq" id="XP_023175996.1">
    <property type="nucleotide sequence ID" value="XM_023320228.2"/>
</dbReference>
<dbReference type="Gene3D" id="1.10.150.50">
    <property type="entry name" value="Transcription Factor, Ets-1"/>
    <property type="match status" value="1"/>
</dbReference>
<dbReference type="PANTHER" id="PTHR21290:SF25">
    <property type="entry name" value="SPHINGOMYELIN SYNTHASE-RELATED PROTEIN 1"/>
    <property type="match status" value="1"/>
</dbReference>
<dbReference type="PANTHER" id="PTHR21290">
    <property type="entry name" value="SPHINGOMYELIN SYNTHETASE"/>
    <property type="match status" value="1"/>
</dbReference>
<evidence type="ECO:0000256" key="4">
    <source>
        <dbReference type="ARBA" id="ARBA00022692"/>
    </source>
</evidence>
<keyword evidence="4 9" id="KW-0812">Transmembrane</keyword>
<protein>
    <submittedName>
        <fullName evidence="12">Sphingomyelin synthase-related 1</fullName>
    </submittedName>
</protein>
<dbReference type="GO" id="GO:0000139">
    <property type="term" value="C:Golgi membrane"/>
    <property type="evidence" value="ECO:0007669"/>
    <property type="project" value="TreeGrafter"/>
</dbReference>